<dbReference type="SUPFAM" id="SSF48726">
    <property type="entry name" value="Immunoglobulin"/>
    <property type="match status" value="13"/>
</dbReference>
<feature type="region of interest" description="Disordered" evidence="5">
    <location>
        <begin position="1387"/>
        <end position="1450"/>
    </location>
</feature>
<feature type="domain" description="Ig-like" evidence="8">
    <location>
        <begin position="190"/>
        <end position="271"/>
    </location>
</feature>
<feature type="domain" description="Ig-like" evidence="8">
    <location>
        <begin position="459"/>
        <end position="538"/>
    </location>
</feature>
<dbReference type="PROSITE" id="PS50835">
    <property type="entry name" value="IG_LIKE"/>
    <property type="match status" value="12"/>
</dbReference>
<dbReference type="Gene3D" id="2.60.40.10">
    <property type="entry name" value="Immunoglobulins"/>
    <property type="match status" value="13"/>
</dbReference>
<sequence length="1450" mass="157894">MGGPGWQIPWQATLLAASILSSCFLLSQGQSGTIPVTVDPPMPREGETVTLKPGSVPENSVSCRWHRGAAADENLIIALFFFPGPGGDTKGPAYTGRETVDSSCSLQITDLKSNYTGTYRVSIDGIGISETGSANVTVIGYNLLSQKGLLIVAVAASFFFGLFHACRIFTRTLPDNNVLSFPPVEELFTPFVSVSPSPFPRELIDHVELTCNTVNSELAIVSWLWDGEPLGSSSHIQLSENNRVLTIQPVFRNDTGEYQCEVSYLSSNETSDKIFIPVIFGPDEPVIEPKTNIYYEHSDIRLSCKANAFPDPTYMWFLNGRSHSSGSDLLIRDVTWQESGNYTCQATHVLTHKMANASLEIEVLGNVYNVTITGPFYAEENQEVTLTCHSEGTDVSYYWLKGNQSIQATESVFLESNTLTLNPTTRDDAANYTCYGNNSFSSNSSEPHWLEVFYGPDEPSIQPNRSVYQEFETLKLSCSASSNPPANYSWYHNGQPLEHGNTSQLVIPSLSPSDNGSYTCNATNRYTGLFSATDLEITILSSVNTITITGPSYVVENQEVTLTCHSEGTDVSYYWLKGNQSIQAAEGVFLESNTLTLNPTTRDDAANYTCYGNNSFSSNISEPHWLEIFYGPDEPSIQPNRSVYQAFETLSLSCSANSNPPANYSWYHNGQPLEHRNTSQLVIPSLSPSDNGSYTCNATNSYTGLFSATDLEITILSEWLRCPRSQNSSAAGASFPSDAVLLSFGLSVLMGWFFRGTGSSWCFPQIKLNYLVLHCPALGGSSGTPQEETWSSFYDFSVPTGSVNTITITGPSYVVENQEVTLTCHSEGTDVSYYWLKGNQSIQAAEGVFLENNKLTLNPTTRDDAANYTCYGNNSVSSNSSEPHWLEVFYGPDEPLIEPNRSVYQEFETLKLSCSASSNPPANYSWYHNGQPLEHGNTSQLEIPSLSLSDGGNYTCNATNNYTGLFNDTSLEISILGEWMGCRKSVTNVTIISDPIKVFENNKTVLTCTSAGTSVSYFWLKGSQSLEADGHISMTNNSQVLTFNPVSRNDSDNYTCYGNNTFSSNHATYELNVFYGPDELIISPDNLYHEKGSNLNLTCKADSNPPANYTWSIQESVQQIGSTLSLINLSFNDTGNYTCEAFNNETGLNSFKVVEIKVLEKLSQPILSPANYVALENENIILYCNISSSTAFSISWFRNGEPVSPEADISENKKNLTLRNFTSADAGIYTCVASNQISSETSNPSSITLAYGPVDIKVEPAGVITLKLASKLDLLCSADSNPAAEFQWFINGTVQSVTNNRFSVDSVAWKDGGNYTCQANNTVTKNHVSTSVIVKVANQDAPGGGGGGLSGGAIAGIVIGCLAAVILIVGVLYYVCTKTSLGRTEHHISNGNVPSAPGHNQGVTDTKPRSGEEDIQYTTLAFNAKNPPQPASGDAQPSDGTIIYSEIKKK</sequence>
<protein>
    <submittedName>
        <fullName evidence="10">Cell adhesion molecule CEACAM5</fullName>
    </submittedName>
</protein>
<dbReference type="SMART" id="SM00408">
    <property type="entry name" value="IGc2"/>
    <property type="match status" value="12"/>
</dbReference>
<name>A0ABM5ESA8_9SAUR</name>
<keyword evidence="3" id="KW-0325">Glycoprotein</keyword>
<feature type="domain" description="Ig-like" evidence="8">
    <location>
        <begin position="892"/>
        <end position="972"/>
    </location>
</feature>
<feature type="domain" description="Ig-like" evidence="8">
    <location>
        <begin position="541"/>
        <end position="621"/>
    </location>
</feature>
<evidence type="ECO:0000313" key="9">
    <source>
        <dbReference type="Proteomes" id="UP001652642"/>
    </source>
</evidence>
<feature type="chain" id="PRO_5045469010" evidence="7">
    <location>
        <begin position="30"/>
        <end position="1450"/>
    </location>
</feature>
<evidence type="ECO:0000256" key="2">
    <source>
        <dbReference type="ARBA" id="ARBA00023157"/>
    </source>
</evidence>
<keyword evidence="2" id="KW-1015">Disulfide bond</keyword>
<evidence type="ECO:0000259" key="8">
    <source>
        <dbReference type="PROSITE" id="PS50835"/>
    </source>
</evidence>
<dbReference type="InterPro" id="IPR003598">
    <property type="entry name" value="Ig_sub2"/>
</dbReference>
<dbReference type="RefSeq" id="XP_072836047.1">
    <property type="nucleotide sequence ID" value="XM_072979946.1"/>
</dbReference>
<dbReference type="InterPro" id="IPR013098">
    <property type="entry name" value="Ig_I-set"/>
</dbReference>
<feature type="transmembrane region" description="Helical" evidence="6">
    <location>
        <begin position="1353"/>
        <end position="1376"/>
    </location>
</feature>
<dbReference type="PROSITE" id="PS00290">
    <property type="entry name" value="IG_MHC"/>
    <property type="match status" value="1"/>
</dbReference>
<dbReference type="CDD" id="cd00096">
    <property type="entry name" value="Ig"/>
    <property type="match status" value="3"/>
</dbReference>
<proteinExistence type="predicted"/>
<dbReference type="Pfam" id="PF00047">
    <property type="entry name" value="ig"/>
    <property type="match status" value="1"/>
</dbReference>
<dbReference type="InterPro" id="IPR013783">
    <property type="entry name" value="Ig-like_fold"/>
</dbReference>
<dbReference type="InterPro" id="IPR003599">
    <property type="entry name" value="Ig_sub"/>
</dbReference>
<dbReference type="GeneID" id="110086761"/>
<reference evidence="10" key="1">
    <citation type="submission" date="2025-08" db="UniProtKB">
        <authorList>
            <consortium name="RefSeq"/>
        </authorList>
    </citation>
    <scope>IDENTIFICATION</scope>
</reference>
<evidence type="ECO:0000313" key="10">
    <source>
        <dbReference type="RefSeq" id="XP_072836047.1"/>
    </source>
</evidence>
<accession>A0ABM5ESA8</accession>
<dbReference type="InterPro" id="IPR013151">
    <property type="entry name" value="Immunoglobulin_dom"/>
</dbReference>
<evidence type="ECO:0000256" key="4">
    <source>
        <dbReference type="ARBA" id="ARBA00023319"/>
    </source>
</evidence>
<organism evidence="9 10">
    <name type="scientific">Pogona vitticeps</name>
    <name type="common">central bearded dragon</name>
    <dbReference type="NCBI Taxonomy" id="103695"/>
    <lineage>
        <taxon>Eukaryota</taxon>
        <taxon>Metazoa</taxon>
        <taxon>Chordata</taxon>
        <taxon>Craniata</taxon>
        <taxon>Vertebrata</taxon>
        <taxon>Euteleostomi</taxon>
        <taxon>Lepidosauria</taxon>
        <taxon>Squamata</taxon>
        <taxon>Bifurcata</taxon>
        <taxon>Unidentata</taxon>
        <taxon>Episquamata</taxon>
        <taxon>Toxicofera</taxon>
        <taxon>Iguania</taxon>
        <taxon>Acrodonta</taxon>
        <taxon>Agamidae</taxon>
        <taxon>Amphibolurinae</taxon>
        <taxon>Pogona</taxon>
    </lineage>
</organism>
<dbReference type="Proteomes" id="UP001652642">
    <property type="component" value="Chromosome 9"/>
</dbReference>
<dbReference type="Pfam" id="PF13927">
    <property type="entry name" value="Ig_3"/>
    <property type="match status" value="6"/>
</dbReference>
<keyword evidence="6" id="KW-0812">Transmembrane</keyword>
<feature type="domain" description="Ig-like" evidence="8">
    <location>
        <begin position="1077"/>
        <end position="1155"/>
    </location>
</feature>
<keyword evidence="9" id="KW-1185">Reference proteome</keyword>
<evidence type="ECO:0000256" key="6">
    <source>
        <dbReference type="SAM" id="Phobius"/>
    </source>
</evidence>
<dbReference type="PANTHER" id="PTHR44337:SF20">
    <property type="entry name" value="CARCINOEMBRYONIC ANTIGEN-RELATED CELL ADHESION MOLECULE 5-RELATED"/>
    <property type="match status" value="1"/>
</dbReference>
<keyword evidence="1 7" id="KW-0732">Signal</keyword>
<dbReference type="InterPro" id="IPR052598">
    <property type="entry name" value="IgSF_CEA-related"/>
</dbReference>
<dbReference type="InterPro" id="IPR036179">
    <property type="entry name" value="Ig-like_dom_sf"/>
</dbReference>
<dbReference type="SMART" id="SM00409">
    <property type="entry name" value="IG"/>
    <property type="match status" value="13"/>
</dbReference>
<dbReference type="PANTHER" id="PTHR44337">
    <property type="entry name" value="CARCINOEMBRYONIC ANTIGEN-RELATED CELL ADHESION MOLECULE 8"/>
    <property type="match status" value="1"/>
</dbReference>
<keyword evidence="4" id="KW-0393">Immunoglobulin domain</keyword>
<dbReference type="InterPro" id="IPR013106">
    <property type="entry name" value="Ig_V-set"/>
</dbReference>
<dbReference type="Pfam" id="PF13895">
    <property type="entry name" value="Ig_2"/>
    <property type="match status" value="4"/>
</dbReference>
<dbReference type="InterPro" id="IPR007110">
    <property type="entry name" value="Ig-like_dom"/>
</dbReference>
<evidence type="ECO:0000256" key="7">
    <source>
        <dbReference type="SAM" id="SignalP"/>
    </source>
</evidence>
<keyword evidence="6" id="KW-1133">Transmembrane helix</keyword>
<dbReference type="Pfam" id="PF07679">
    <property type="entry name" value="I-set"/>
    <property type="match status" value="1"/>
</dbReference>
<feature type="domain" description="Ig-like" evidence="8">
    <location>
        <begin position="987"/>
        <end position="1072"/>
    </location>
</feature>
<feature type="domain" description="Ig-like" evidence="8">
    <location>
        <begin position="1253"/>
        <end position="1329"/>
    </location>
</feature>
<evidence type="ECO:0000256" key="5">
    <source>
        <dbReference type="SAM" id="MobiDB-lite"/>
    </source>
</evidence>
<feature type="domain" description="Ig-like" evidence="8">
    <location>
        <begin position="378"/>
        <end position="445"/>
    </location>
</feature>
<evidence type="ECO:0000256" key="3">
    <source>
        <dbReference type="ARBA" id="ARBA00023180"/>
    </source>
</evidence>
<feature type="domain" description="Ig-like" evidence="8">
    <location>
        <begin position="623"/>
        <end position="714"/>
    </location>
</feature>
<feature type="domain" description="Ig-like" evidence="8">
    <location>
        <begin position="282"/>
        <end position="362"/>
    </location>
</feature>
<dbReference type="InterPro" id="IPR003006">
    <property type="entry name" value="Ig/MHC_CS"/>
</dbReference>
<feature type="domain" description="Ig-like" evidence="8">
    <location>
        <begin position="1165"/>
        <end position="1248"/>
    </location>
</feature>
<dbReference type="SMART" id="SM00406">
    <property type="entry name" value="IGv"/>
    <property type="match status" value="5"/>
</dbReference>
<keyword evidence="6" id="KW-0472">Membrane</keyword>
<feature type="signal peptide" evidence="7">
    <location>
        <begin position="1"/>
        <end position="29"/>
    </location>
</feature>
<feature type="domain" description="Ig-like" evidence="8">
    <location>
        <begin position="799"/>
        <end position="881"/>
    </location>
</feature>
<evidence type="ECO:0000256" key="1">
    <source>
        <dbReference type="ARBA" id="ARBA00022729"/>
    </source>
</evidence>
<gene>
    <name evidence="10" type="primary">CEACAM5</name>
</gene>